<evidence type="ECO:0000313" key="3">
    <source>
        <dbReference type="Proteomes" id="UP000238362"/>
    </source>
</evidence>
<dbReference type="Pfam" id="PF00501">
    <property type="entry name" value="AMP-binding"/>
    <property type="match status" value="1"/>
</dbReference>
<evidence type="ECO:0000259" key="1">
    <source>
        <dbReference type="Pfam" id="PF00501"/>
    </source>
</evidence>
<keyword evidence="3" id="KW-1185">Reference proteome</keyword>
<dbReference type="InterPro" id="IPR042099">
    <property type="entry name" value="ANL_N_sf"/>
</dbReference>
<name>A0A2T0M3L6_9PSEU</name>
<dbReference type="Proteomes" id="UP000238362">
    <property type="component" value="Unassembled WGS sequence"/>
</dbReference>
<dbReference type="PANTHER" id="PTHR43767:SF1">
    <property type="entry name" value="NONRIBOSOMAL PEPTIDE SYNTHASE PES1 (EUROFUNG)-RELATED"/>
    <property type="match status" value="1"/>
</dbReference>
<dbReference type="InterPro" id="IPR050237">
    <property type="entry name" value="ATP-dep_AMP-bd_enzyme"/>
</dbReference>
<dbReference type="SUPFAM" id="SSF56801">
    <property type="entry name" value="Acetyl-CoA synthetase-like"/>
    <property type="match status" value="1"/>
</dbReference>
<dbReference type="RefSeq" id="WP_106177021.1">
    <property type="nucleotide sequence ID" value="NZ_PVNH01000001.1"/>
</dbReference>
<dbReference type="Gene3D" id="3.40.50.12780">
    <property type="entry name" value="N-terminal domain of ligase-like"/>
    <property type="match status" value="1"/>
</dbReference>
<sequence>MNLLSLLAGLAPSDPHAPIAIDVHPSKPVHVDRAELWRRTLQLRADLATAGVGRGDAVALWLPDWSCVLDWHIATASLGAHVVPLAAGADGEAVRAVLRLAGPKVVALPARDTGAAGPGALRDAVAAAGGPAPAVAVVAGPHDAPPLDPASHDVGGGAWLPSAPAAGMPMPATRGDELAVAFPVPAAGGPAFAAHRESAVVRHAQAYARALEAGDGDVVVCASPLSGAVGLGAALAALAGGATCLLAPGAGPGTLPGLLSRFAVTHVVADDETARRLADSWPERHRDPAAWRRLAVVGRHDRAAEATEAAERAEKETGVPATAGYCSPELLAPAALWPLDTAVPRRWQAGGAPVPPGLEVRVVDPVTRRPVPEGARGELWFRGDGVAAEHLGGDGARREPGGWLATGDLGALTGGELVHAGTAGSGKKRA</sequence>
<dbReference type="OrthoDB" id="8185589at2"/>
<dbReference type="AlphaFoldDB" id="A0A2T0M3L6"/>
<organism evidence="2 3">
    <name type="scientific">Prauserella shujinwangii</name>
    <dbReference type="NCBI Taxonomy" id="1453103"/>
    <lineage>
        <taxon>Bacteria</taxon>
        <taxon>Bacillati</taxon>
        <taxon>Actinomycetota</taxon>
        <taxon>Actinomycetes</taxon>
        <taxon>Pseudonocardiales</taxon>
        <taxon>Pseudonocardiaceae</taxon>
        <taxon>Prauserella</taxon>
    </lineage>
</organism>
<feature type="domain" description="AMP-dependent synthetase/ligase" evidence="1">
    <location>
        <begin position="29"/>
        <end position="387"/>
    </location>
</feature>
<evidence type="ECO:0000313" key="2">
    <source>
        <dbReference type="EMBL" id="PRX51327.1"/>
    </source>
</evidence>
<gene>
    <name evidence="2" type="ORF">B0I33_101480</name>
</gene>
<protein>
    <submittedName>
        <fullName evidence="2">Fatty-acyl-CoA synthase</fullName>
    </submittedName>
</protein>
<dbReference type="EMBL" id="PVNH01000001">
    <property type="protein sequence ID" value="PRX51327.1"/>
    <property type="molecule type" value="Genomic_DNA"/>
</dbReference>
<reference evidence="2 3" key="1">
    <citation type="submission" date="2018-03" db="EMBL/GenBank/DDBJ databases">
        <title>Genomic Encyclopedia of Type Strains, Phase III (KMG-III): the genomes of soil and plant-associated and newly described type strains.</title>
        <authorList>
            <person name="Whitman W."/>
        </authorList>
    </citation>
    <scope>NUCLEOTIDE SEQUENCE [LARGE SCALE GENOMIC DNA]</scope>
    <source>
        <strain evidence="2 3">CGMCC 4.7125</strain>
    </source>
</reference>
<comment type="caution">
    <text evidence="2">The sequence shown here is derived from an EMBL/GenBank/DDBJ whole genome shotgun (WGS) entry which is preliminary data.</text>
</comment>
<dbReference type="InterPro" id="IPR000873">
    <property type="entry name" value="AMP-dep_synth/lig_dom"/>
</dbReference>
<dbReference type="PANTHER" id="PTHR43767">
    <property type="entry name" value="LONG-CHAIN-FATTY-ACID--COA LIGASE"/>
    <property type="match status" value="1"/>
</dbReference>
<accession>A0A2T0M3L6</accession>
<proteinExistence type="predicted"/>